<dbReference type="Proteomes" id="UP000620156">
    <property type="component" value="Unassembled WGS sequence"/>
</dbReference>
<feature type="chain" id="PRO_5037779812" evidence="1">
    <location>
        <begin position="27"/>
        <end position="59"/>
    </location>
</feature>
<dbReference type="AlphaFoldDB" id="A0A918EXN9"/>
<reference evidence="2" key="2">
    <citation type="submission" date="2020-09" db="EMBL/GenBank/DDBJ databases">
        <authorList>
            <person name="Sun Q."/>
            <person name="Ohkuma M."/>
        </authorList>
    </citation>
    <scope>NUCLEOTIDE SEQUENCE</scope>
    <source>
        <strain evidence="2">JCM 3131</strain>
    </source>
</reference>
<evidence type="ECO:0000256" key="1">
    <source>
        <dbReference type="SAM" id="SignalP"/>
    </source>
</evidence>
<proteinExistence type="predicted"/>
<dbReference type="EMBL" id="BMQK01000020">
    <property type="protein sequence ID" value="GGQ82908.1"/>
    <property type="molecule type" value="Genomic_DNA"/>
</dbReference>
<keyword evidence="3" id="KW-1185">Reference proteome</keyword>
<accession>A0A918EXN9</accession>
<name>A0A918EXN9_9ACTN</name>
<evidence type="ECO:0000313" key="3">
    <source>
        <dbReference type="Proteomes" id="UP000620156"/>
    </source>
</evidence>
<evidence type="ECO:0000313" key="2">
    <source>
        <dbReference type="EMBL" id="GGQ82908.1"/>
    </source>
</evidence>
<comment type="caution">
    <text evidence="2">The sequence shown here is derived from an EMBL/GenBank/DDBJ whole genome shotgun (WGS) entry which is preliminary data.</text>
</comment>
<reference evidence="2" key="1">
    <citation type="journal article" date="2014" name="Int. J. Syst. Evol. Microbiol.">
        <title>Complete genome sequence of Corynebacterium casei LMG S-19264T (=DSM 44701T), isolated from a smear-ripened cheese.</title>
        <authorList>
            <consortium name="US DOE Joint Genome Institute (JGI-PGF)"/>
            <person name="Walter F."/>
            <person name="Albersmeier A."/>
            <person name="Kalinowski J."/>
            <person name="Ruckert C."/>
        </authorList>
    </citation>
    <scope>NUCLEOTIDE SEQUENCE</scope>
    <source>
        <strain evidence="2">JCM 3131</strain>
    </source>
</reference>
<gene>
    <name evidence="2" type="ORF">GCM10010145_60670</name>
</gene>
<organism evidence="2 3">
    <name type="scientific">Streptomyces ruber</name>
    <dbReference type="NCBI Taxonomy" id="83378"/>
    <lineage>
        <taxon>Bacteria</taxon>
        <taxon>Bacillati</taxon>
        <taxon>Actinomycetota</taxon>
        <taxon>Actinomycetes</taxon>
        <taxon>Kitasatosporales</taxon>
        <taxon>Streptomycetaceae</taxon>
        <taxon>Streptomyces</taxon>
    </lineage>
</organism>
<feature type="signal peptide" evidence="1">
    <location>
        <begin position="1"/>
        <end position="26"/>
    </location>
</feature>
<dbReference type="RefSeq" id="WP_189220100.1">
    <property type="nucleotide sequence ID" value="NZ_BMQK01000020.1"/>
</dbReference>
<sequence>MRIRTAVTAVALMIAAAAATVGTASADDFDHHTDQSSTGASKCDSNSWVSYNVMRHECN</sequence>
<keyword evidence="1" id="KW-0732">Signal</keyword>
<protein>
    <submittedName>
        <fullName evidence="2">Uncharacterized protein</fullName>
    </submittedName>
</protein>